<dbReference type="AlphaFoldDB" id="A0A0F9T8V9"/>
<organism evidence="2">
    <name type="scientific">marine sediment metagenome</name>
    <dbReference type="NCBI Taxonomy" id="412755"/>
    <lineage>
        <taxon>unclassified sequences</taxon>
        <taxon>metagenomes</taxon>
        <taxon>ecological metagenomes</taxon>
    </lineage>
</organism>
<protein>
    <recommendedName>
        <fullName evidence="1">Methyltransferase type 11 domain-containing protein</fullName>
    </recommendedName>
</protein>
<feature type="domain" description="Methyltransferase type 11" evidence="1">
    <location>
        <begin position="17"/>
        <end position="80"/>
    </location>
</feature>
<dbReference type="InterPro" id="IPR029063">
    <property type="entry name" value="SAM-dependent_MTases_sf"/>
</dbReference>
<sequence>MEQYLEIAADRKRGSEWLCVNIKEKLDCIVADLTNLPISGINDNSFEGVYSEHFIEHLYKYQGINFFKEAMRILKPGGTIRTCWPPYEFIEKLVSDEDLSNDQFVKFYHKRFVIGHNFSPPGNTEKRIQEQVALGLLHQNGEHLYIWGIEEMMNTLNELGFKDIKECDYGISSIPTFNGIELPDNIRALHSAIIEATKP</sequence>
<dbReference type="InterPro" id="IPR013216">
    <property type="entry name" value="Methyltransf_11"/>
</dbReference>
<dbReference type="GO" id="GO:0008757">
    <property type="term" value="F:S-adenosylmethionine-dependent methyltransferase activity"/>
    <property type="evidence" value="ECO:0007669"/>
    <property type="project" value="InterPro"/>
</dbReference>
<dbReference type="Gene3D" id="3.40.50.150">
    <property type="entry name" value="Vaccinia Virus protein VP39"/>
    <property type="match status" value="1"/>
</dbReference>
<accession>A0A0F9T8V9</accession>
<proteinExistence type="predicted"/>
<dbReference type="EMBL" id="LAZR01001865">
    <property type="protein sequence ID" value="KKN37873.1"/>
    <property type="molecule type" value="Genomic_DNA"/>
</dbReference>
<dbReference type="SUPFAM" id="SSF53335">
    <property type="entry name" value="S-adenosyl-L-methionine-dependent methyltransferases"/>
    <property type="match status" value="1"/>
</dbReference>
<evidence type="ECO:0000313" key="2">
    <source>
        <dbReference type="EMBL" id="KKN37873.1"/>
    </source>
</evidence>
<reference evidence="2" key="1">
    <citation type="journal article" date="2015" name="Nature">
        <title>Complex archaea that bridge the gap between prokaryotes and eukaryotes.</title>
        <authorList>
            <person name="Spang A."/>
            <person name="Saw J.H."/>
            <person name="Jorgensen S.L."/>
            <person name="Zaremba-Niedzwiedzka K."/>
            <person name="Martijn J."/>
            <person name="Lind A.E."/>
            <person name="van Eijk R."/>
            <person name="Schleper C."/>
            <person name="Guy L."/>
            <person name="Ettema T.J."/>
        </authorList>
    </citation>
    <scope>NUCLEOTIDE SEQUENCE</scope>
</reference>
<evidence type="ECO:0000259" key="1">
    <source>
        <dbReference type="Pfam" id="PF08241"/>
    </source>
</evidence>
<comment type="caution">
    <text evidence="2">The sequence shown here is derived from an EMBL/GenBank/DDBJ whole genome shotgun (WGS) entry which is preliminary data.</text>
</comment>
<gene>
    <name evidence="2" type="ORF">LCGC14_0759150</name>
</gene>
<name>A0A0F9T8V9_9ZZZZ</name>
<dbReference type="Pfam" id="PF08241">
    <property type="entry name" value="Methyltransf_11"/>
    <property type="match status" value="1"/>
</dbReference>